<proteinExistence type="predicted"/>
<keyword evidence="1" id="KW-0805">Transcription regulation</keyword>
<comment type="caution">
    <text evidence="6">The sequence shown here is derived from an EMBL/GenBank/DDBJ whole genome shotgun (WGS) entry which is preliminary data.</text>
</comment>
<sequence>MIWLRPERASGGRPAERSRAEITMVAVRLADEEGLEAVSMRRVAGLLGTGAASLYRYVATRDDLLDLMIDSAAAEYRLVAPSGDWRTDLPALACQARDIMRRHRWLPALVIDRPALGPHGAGLLEHVLEILDGHPARPARKMEAFAILSGLTALFVQSETAAAGAARHGAYLGHVAAAGHHPRIAALLAATPAEPRPADPFAAVITGALAAVLD</sequence>
<name>A0A919IAQ8_9ACTN</name>
<evidence type="ECO:0000313" key="6">
    <source>
        <dbReference type="EMBL" id="GID62274.1"/>
    </source>
</evidence>
<dbReference type="GO" id="GO:0045892">
    <property type="term" value="P:negative regulation of DNA-templated transcription"/>
    <property type="evidence" value="ECO:0007669"/>
    <property type="project" value="InterPro"/>
</dbReference>
<keyword evidence="7" id="KW-1185">Reference proteome</keyword>
<feature type="DNA-binding region" description="H-T-H motif" evidence="4">
    <location>
        <begin position="39"/>
        <end position="58"/>
    </location>
</feature>
<evidence type="ECO:0000259" key="5">
    <source>
        <dbReference type="PROSITE" id="PS50977"/>
    </source>
</evidence>
<accession>A0A919IAQ8</accession>
<dbReference type="SUPFAM" id="SSF48498">
    <property type="entry name" value="Tetracyclin repressor-like, C-terminal domain"/>
    <property type="match status" value="1"/>
</dbReference>
<dbReference type="Gene3D" id="1.10.10.60">
    <property type="entry name" value="Homeodomain-like"/>
    <property type="match status" value="1"/>
</dbReference>
<dbReference type="PANTHER" id="PTHR30055:SF151">
    <property type="entry name" value="TRANSCRIPTIONAL REGULATORY PROTEIN"/>
    <property type="match status" value="1"/>
</dbReference>
<dbReference type="SUPFAM" id="SSF46689">
    <property type="entry name" value="Homeodomain-like"/>
    <property type="match status" value="1"/>
</dbReference>
<feature type="domain" description="HTH tetR-type" evidence="5">
    <location>
        <begin position="16"/>
        <end position="76"/>
    </location>
</feature>
<dbReference type="InterPro" id="IPR009057">
    <property type="entry name" value="Homeodomain-like_sf"/>
</dbReference>
<dbReference type="InterPro" id="IPR050109">
    <property type="entry name" value="HTH-type_TetR-like_transc_reg"/>
</dbReference>
<evidence type="ECO:0000256" key="4">
    <source>
        <dbReference type="PROSITE-ProRule" id="PRU00335"/>
    </source>
</evidence>
<dbReference type="Proteomes" id="UP000619479">
    <property type="component" value="Unassembled WGS sequence"/>
</dbReference>
<keyword evidence="3" id="KW-0804">Transcription</keyword>
<dbReference type="Pfam" id="PF00440">
    <property type="entry name" value="TetR_N"/>
    <property type="match status" value="1"/>
</dbReference>
<dbReference type="AlphaFoldDB" id="A0A919IAQ8"/>
<dbReference type="InterPro" id="IPR036271">
    <property type="entry name" value="Tet_transcr_reg_TetR-rel_C_sf"/>
</dbReference>
<evidence type="ECO:0000256" key="2">
    <source>
        <dbReference type="ARBA" id="ARBA00023125"/>
    </source>
</evidence>
<dbReference type="GO" id="GO:0003700">
    <property type="term" value="F:DNA-binding transcription factor activity"/>
    <property type="evidence" value="ECO:0007669"/>
    <property type="project" value="TreeGrafter"/>
</dbReference>
<organism evidence="6 7">
    <name type="scientific">Actinoplanes cyaneus</name>
    <dbReference type="NCBI Taxonomy" id="52696"/>
    <lineage>
        <taxon>Bacteria</taxon>
        <taxon>Bacillati</taxon>
        <taxon>Actinomycetota</taxon>
        <taxon>Actinomycetes</taxon>
        <taxon>Micromonosporales</taxon>
        <taxon>Micromonosporaceae</taxon>
        <taxon>Actinoplanes</taxon>
    </lineage>
</organism>
<evidence type="ECO:0000256" key="3">
    <source>
        <dbReference type="ARBA" id="ARBA00023163"/>
    </source>
</evidence>
<dbReference type="Pfam" id="PF02909">
    <property type="entry name" value="TetR_C_1"/>
    <property type="match status" value="1"/>
</dbReference>
<gene>
    <name evidence="6" type="ORF">Acy02nite_01550</name>
</gene>
<evidence type="ECO:0000256" key="1">
    <source>
        <dbReference type="ARBA" id="ARBA00023015"/>
    </source>
</evidence>
<dbReference type="Gene3D" id="1.10.357.10">
    <property type="entry name" value="Tetracycline Repressor, domain 2"/>
    <property type="match status" value="1"/>
</dbReference>
<dbReference type="InterPro" id="IPR004111">
    <property type="entry name" value="Repressor_TetR_C"/>
</dbReference>
<evidence type="ECO:0000313" key="7">
    <source>
        <dbReference type="Proteomes" id="UP000619479"/>
    </source>
</evidence>
<dbReference type="PANTHER" id="PTHR30055">
    <property type="entry name" value="HTH-TYPE TRANSCRIPTIONAL REGULATOR RUTR"/>
    <property type="match status" value="1"/>
</dbReference>
<dbReference type="InterPro" id="IPR001647">
    <property type="entry name" value="HTH_TetR"/>
</dbReference>
<reference evidence="6" key="1">
    <citation type="submission" date="2021-01" db="EMBL/GenBank/DDBJ databases">
        <title>Whole genome shotgun sequence of Actinoplanes cyaneus NBRC 14990.</title>
        <authorList>
            <person name="Komaki H."/>
            <person name="Tamura T."/>
        </authorList>
    </citation>
    <scope>NUCLEOTIDE SEQUENCE</scope>
    <source>
        <strain evidence="6">NBRC 14990</strain>
    </source>
</reference>
<keyword evidence="2 4" id="KW-0238">DNA-binding</keyword>
<dbReference type="PROSITE" id="PS50977">
    <property type="entry name" value="HTH_TETR_2"/>
    <property type="match status" value="1"/>
</dbReference>
<dbReference type="GO" id="GO:0000976">
    <property type="term" value="F:transcription cis-regulatory region binding"/>
    <property type="evidence" value="ECO:0007669"/>
    <property type="project" value="TreeGrafter"/>
</dbReference>
<protein>
    <submittedName>
        <fullName evidence="6">TetR family transcriptional regulator</fullName>
    </submittedName>
</protein>
<dbReference type="EMBL" id="BOMH01000001">
    <property type="protein sequence ID" value="GID62274.1"/>
    <property type="molecule type" value="Genomic_DNA"/>
</dbReference>